<accession>A0A286IFF1</accession>
<dbReference type="PANTHER" id="PTHR32024:SF2">
    <property type="entry name" value="TRK SYSTEM POTASSIUM UPTAKE PROTEIN TRKG-RELATED"/>
    <property type="match status" value="1"/>
</dbReference>
<sequence>MLGILHVLAVAVAGLFTLLVPAVLFAIADGMRDMALSMLLVGSLGVFAALMVLGAIAGFARTLGRASGYVALVAMWVLLPMVAAASFKTLTGLSWIDAWFESVSALTTSGATLLSRETAPQAILFWRASIEWYGGFLTLLSIIHVLAPGGFGGLPAGDRRVITGSASNMTIDLRDFRRVLGQYVLITFVVFVGLMLSGVNGPYSAMLSMVVIATGGFLPFDGALENQAGPMAQLVLTFGLLLGTVSVFWRRRMLRTPKQLLTGNPEIALIFVVVVLVAMLYAVRLSTVSGGASLGPIFIEGLLASSSLIATSGIESRPGVIALLPDLVVLMIVLVGGGIYSTTGGFKLYRIAAMAVHSARELNQLIYPSSVTNLRFGRHLIDEKTMRAIWTYFSLSLLVVAFGALAFTLETAEFEGGITMAVAFFSNAGPVYEALIPPTYVTEPVNEVWPQFQAMPASGKIAAIIIMTLGRLEIMVVFAVLNVRYWMSR</sequence>
<evidence type="ECO:0000313" key="3">
    <source>
        <dbReference type="Proteomes" id="UP000219465"/>
    </source>
</evidence>
<feature type="transmembrane region" description="Helical" evidence="1">
    <location>
        <begin position="6"/>
        <end position="27"/>
    </location>
</feature>
<reference evidence="3" key="1">
    <citation type="submission" date="2017-08" db="EMBL/GenBank/DDBJ databases">
        <authorList>
            <person name="Varghese N."/>
            <person name="Submissions S."/>
        </authorList>
    </citation>
    <scope>NUCLEOTIDE SEQUENCE [LARGE SCALE GENOMIC DNA]</scope>
    <source>
        <strain evidence="3">KCTC 23107</strain>
    </source>
</reference>
<feature type="transmembrane region" description="Helical" evidence="1">
    <location>
        <begin position="321"/>
        <end position="340"/>
    </location>
</feature>
<dbReference type="EMBL" id="OCPC01000006">
    <property type="protein sequence ID" value="SOE18757.1"/>
    <property type="molecule type" value="Genomic_DNA"/>
</dbReference>
<dbReference type="Proteomes" id="UP000219465">
    <property type="component" value="Unassembled WGS sequence"/>
</dbReference>
<dbReference type="PANTHER" id="PTHR32024">
    <property type="entry name" value="TRK SYSTEM POTASSIUM UPTAKE PROTEIN TRKG-RELATED"/>
    <property type="match status" value="1"/>
</dbReference>
<organism evidence="2 3">
    <name type="scientific">Hoeflea halophila</name>
    <dbReference type="NCBI Taxonomy" id="714899"/>
    <lineage>
        <taxon>Bacteria</taxon>
        <taxon>Pseudomonadati</taxon>
        <taxon>Pseudomonadota</taxon>
        <taxon>Alphaproteobacteria</taxon>
        <taxon>Hyphomicrobiales</taxon>
        <taxon>Rhizobiaceae</taxon>
        <taxon>Hoeflea</taxon>
    </lineage>
</organism>
<feature type="transmembrane region" description="Helical" evidence="1">
    <location>
        <begin position="66"/>
        <end position="87"/>
    </location>
</feature>
<protein>
    <submittedName>
        <fullName evidence="2">Trk system potassium uptake protein TrkH</fullName>
    </submittedName>
</protein>
<feature type="transmembrane region" description="Helical" evidence="1">
    <location>
        <begin position="232"/>
        <end position="249"/>
    </location>
</feature>
<evidence type="ECO:0000313" key="2">
    <source>
        <dbReference type="EMBL" id="SOE18757.1"/>
    </source>
</evidence>
<feature type="transmembrane region" description="Helical" evidence="1">
    <location>
        <begin position="461"/>
        <end position="483"/>
    </location>
</feature>
<keyword evidence="1" id="KW-1133">Transmembrane helix</keyword>
<feature type="transmembrane region" description="Helical" evidence="1">
    <location>
        <begin position="261"/>
        <end position="282"/>
    </location>
</feature>
<name>A0A286IFF1_9HYPH</name>
<keyword evidence="1" id="KW-0812">Transmembrane</keyword>
<feature type="transmembrane region" description="Helical" evidence="1">
    <location>
        <begin position="179"/>
        <end position="196"/>
    </location>
</feature>
<keyword evidence="3" id="KW-1185">Reference proteome</keyword>
<feature type="transmembrane region" description="Helical" evidence="1">
    <location>
        <begin position="39"/>
        <end position="60"/>
    </location>
</feature>
<gene>
    <name evidence="2" type="ORF">SAMN05877838_3696</name>
</gene>
<keyword evidence="1" id="KW-0472">Membrane</keyword>
<feature type="transmembrane region" description="Helical" evidence="1">
    <location>
        <begin position="389"/>
        <end position="409"/>
    </location>
</feature>
<dbReference type="AlphaFoldDB" id="A0A286IFF1"/>
<feature type="transmembrane region" description="Helical" evidence="1">
    <location>
        <begin position="132"/>
        <end position="151"/>
    </location>
</feature>
<proteinExistence type="predicted"/>
<evidence type="ECO:0000256" key="1">
    <source>
        <dbReference type="SAM" id="Phobius"/>
    </source>
</evidence>
<dbReference type="RefSeq" id="WP_097109222.1">
    <property type="nucleotide sequence ID" value="NZ_OCPC01000006.1"/>
</dbReference>